<dbReference type="Gene3D" id="3.30.980.40">
    <property type="match status" value="1"/>
</dbReference>
<feature type="compositionally biased region" description="Polar residues" evidence="15">
    <location>
        <begin position="1"/>
        <end position="10"/>
    </location>
</feature>
<dbReference type="GO" id="GO:0007059">
    <property type="term" value="P:chromosome segregation"/>
    <property type="evidence" value="ECO:0007669"/>
    <property type="project" value="UniProtKB-KW"/>
</dbReference>
<feature type="compositionally biased region" description="Acidic residues" evidence="15">
    <location>
        <begin position="870"/>
        <end position="883"/>
    </location>
</feature>
<evidence type="ECO:0000256" key="2">
    <source>
        <dbReference type="ARBA" id="ARBA00006474"/>
    </source>
</evidence>
<dbReference type="InterPro" id="IPR002543">
    <property type="entry name" value="FtsK_dom"/>
</dbReference>
<keyword evidence="19" id="KW-1185">Reference proteome</keyword>
<keyword evidence="5 16" id="KW-0812">Transmembrane</keyword>
<dbReference type="GO" id="GO:0005524">
    <property type="term" value="F:ATP binding"/>
    <property type="evidence" value="ECO:0007669"/>
    <property type="project" value="UniProtKB-UniRule"/>
</dbReference>
<dbReference type="InterPro" id="IPR041027">
    <property type="entry name" value="FtsK_alpha"/>
</dbReference>
<dbReference type="InterPro" id="IPR036388">
    <property type="entry name" value="WH-like_DNA-bd_sf"/>
</dbReference>
<dbReference type="Gene3D" id="3.40.50.300">
    <property type="entry name" value="P-loop containing nucleotide triphosphate hydrolases"/>
    <property type="match status" value="1"/>
</dbReference>
<feature type="compositionally biased region" description="Low complexity" evidence="15">
    <location>
        <begin position="12"/>
        <end position="23"/>
    </location>
</feature>
<reference evidence="18 19" key="1">
    <citation type="submission" date="2020-07" db="EMBL/GenBank/DDBJ databases">
        <title>Sequencing the genomes of 1000 actinobacteria strains.</title>
        <authorList>
            <person name="Klenk H.-P."/>
        </authorList>
    </citation>
    <scope>NUCLEOTIDE SEQUENCE [LARGE SCALE GENOMIC DNA]</scope>
    <source>
        <strain evidence="18 19">DSM 26154</strain>
    </source>
</reference>
<organism evidence="18 19">
    <name type="scientific">Janibacter cremeus</name>
    <dbReference type="NCBI Taxonomy" id="1285192"/>
    <lineage>
        <taxon>Bacteria</taxon>
        <taxon>Bacillati</taxon>
        <taxon>Actinomycetota</taxon>
        <taxon>Actinomycetes</taxon>
        <taxon>Micrococcales</taxon>
        <taxon>Intrasporangiaceae</taxon>
        <taxon>Janibacter</taxon>
    </lineage>
</organism>
<keyword evidence="6 14" id="KW-0547">Nucleotide-binding</keyword>
<comment type="caution">
    <text evidence="18">The sequence shown here is derived from an EMBL/GenBank/DDBJ whole genome shotgun (WGS) entry which is preliminary data.</text>
</comment>
<keyword evidence="4" id="KW-0132">Cell division</keyword>
<keyword evidence="10" id="KW-0238">DNA-binding</keyword>
<dbReference type="Pfam" id="PF09397">
    <property type="entry name" value="FtsK_gamma"/>
    <property type="match status" value="1"/>
</dbReference>
<dbReference type="Gene3D" id="1.10.10.10">
    <property type="entry name" value="Winged helix-like DNA-binding domain superfamily/Winged helix DNA-binding domain"/>
    <property type="match status" value="1"/>
</dbReference>
<accession>A0A852VXF8</accession>
<dbReference type="RefSeq" id="WP_185992050.1">
    <property type="nucleotide sequence ID" value="NZ_JACCAE010000001.1"/>
</dbReference>
<keyword evidence="9 16" id="KW-1133">Transmembrane helix</keyword>
<evidence type="ECO:0000256" key="11">
    <source>
        <dbReference type="ARBA" id="ARBA00023136"/>
    </source>
</evidence>
<gene>
    <name evidence="18" type="ORF">BJY20_002735</name>
</gene>
<feature type="transmembrane region" description="Helical" evidence="16">
    <location>
        <begin position="117"/>
        <end position="142"/>
    </location>
</feature>
<name>A0A852VXF8_9MICO</name>
<evidence type="ECO:0000256" key="12">
    <source>
        <dbReference type="ARBA" id="ARBA00023306"/>
    </source>
</evidence>
<dbReference type="PANTHER" id="PTHR22683:SF41">
    <property type="entry name" value="DNA TRANSLOCASE FTSK"/>
    <property type="match status" value="1"/>
</dbReference>
<dbReference type="InterPro" id="IPR027417">
    <property type="entry name" value="P-loop_NTPase"/>
</dbReference>
<evidence type="ECO:0000256" key="5">
    <source>
        <dbReference type="ARBA" id="ARBA00022692"/>
    </source>
</evidence>
<evidence type="ECO:0000256" key="16">
    <source>
        <dbReference type="SAM" id="Phobius"/>
    </source>
</evidence>
<dbReference type="PROSITE" id="PS50901">
    <property type="entry name" value="FTSK"/>
    <property type="match status" value="1"/>
</dbReference>
<evidence type="ECO:0000256" key="15">
    <source>
        <dbReference type="SAM" id="MobiDB-lite"/>
    </source>
</evidence>
<feature type="domain" description="FtsK" evidence="17">
    <location>
        <begin position="507"/>
        <end position="707"/>
    </location>
</feature>
<comment type="subcellular location">
    <subcellularLocation>
        <location evidence="1">Cell membrane</location>
        <topology evidence="1">Multi-pass membrane protein</topology>
    </subcellularLocation>
</comment>
<keyword evidence="8 14" id="KW-0067">ATP-binding</keyword>
<feature type="region of interest" description="Disordered" evidence="15">
    <location>
        <begin position="853"/>
        <end position="927"/>
    </location>
</feature>
<dbReference type="SUPFAM" id="SSF46785">
    <property type="entry name" value="Winged helix' DNA-binding domain"/>
    <property type="match status" value="1"/>
</dbReference>
<sequence>MATRPSTTARKSAASRPRGSTRPSGRKPAAKRKAPAARKKGASGGGLPLPLAAVQRTWMGVAHATGSGVRRMGHGASQIEPEHRRDGLGFLFLALALVVAVREWWGLPGAFGDVVHAVFAGTFGRVAYALPIVLLLLGVRLLRTPSNEAADARLGFGTVMALFAASGLTHIAKDIPQPPVGAAPMRDAGGIVGFLASDPLATAVTPWPATVLLILLGLFSLLLLTGTPLHEVPQRLAYVRAAFTGEVPAHVKEQPAAGDAPGTAVNRARRRRRSADDEALSGQRDGDTAYDQAAVVQPVDGKGRKKKAAAASAATTPIEQPEAGGPRPGEKRPTANPVVAPVKAESKTVLEAPPTAQLPQRVEQLALAGDVTYTLPESTYLTPGPPHKERSEANDQVVEALTNTLDEFGIDAQVTGFHRGPTVTRYVVELGPGVKVERVTALSKNIAYAVASADVRILSPIPGKSAIGIEIPNADKEMVCLGDVLRSDVARNNEHPMVMGVGKDVEGGYVIANLAKMPHILVAGATGSGKSSFVNSMITSILMRATPDEVRMVLVDPKRVELTAYEGIPHLITPIITNAKKAAEALQWVVREMDMRYDDLATYGYKHLDDFNKAVKAGKVEAVPGSERVLEPYPYLLVIVDELADLMMVAPRDVEDSIVRITQLARAAGIHLVLATQRPSVDVVTGLIKANVPSRMAFATSSLADSRVVLDQQGAEKLLGQGDALFLPMGKSKPMRVQGAWVTESEIEDVVAHVTGQLKPTYREDVAPPEAPKKHIDEDIGDDLDVLLQATELVVTTQFGSTSMLQRKLRVGFAKAGRLMDLLESRGVVGPSEGSKARDVLVTPEELPTTLALMKGEDPPEPEGGRTEEAFDQDSADEVEQGEMVDTTAVPARGDRYADDPIGTDPPAQEWTEDDDEDAWTLTDNYR</sequence>
<dbReference type="SMART" id="SM00843">
    <property type="entry name" value="Ftsk_gamma"/>
    <property type="match status" value="1"/>
</dbReference>
<keyword evidence="12" id="KW-0131">Cell cycle</keyword>
<evidence type="ECO:0000256" key="7">
    <source>
        <dbReference type="ARBA" id="ARBA00022829"/>
    </source>
</evidence>
<feature type="region of interest" description="Disordered" evidence="15">
    <location>
        <begin position="250"/>
        <end position="336"/>
    </location>
</feature>
<keyword evidence="11 16" id="KW-0472">Membrane</keyword>
<protein>
    <submittedName>
        <fullName evidence="18">S-DNA-T family DNA segregation ATPase FtsK/SpoIIIE</fullName>
    </submittedName>
</protein>
<evidence type="ECO:0000256" key="13">
    <source>
        <dbReference type="ARBA" id="ARBA00024986"/>
    </source>
</evidence>
<evidence type="ECO:0000256" key="4">
    <source>
        <dbReference type="ARBA" id="ARBA00022618"/>
    </source>
</evidence>
<evidence type="ECO:0000256" key="14">
    <source>
        <dbReference type="PROSITE-ProRule" id="PRU00289"/>
    </source>
</evidence>
<feature type="binding site" evidence="14">
    <location>
        <begin position="524"/>
        <end position="531"/>
    </location>
    <ligand>
        <name>ATP</name>
        <dbReference type="ChEBI" id="CHEBI:30616"/>
    </ligand>
</feature>
<evidence type="ECO:0000259" key="17">
    <source>
        <dbReference type="PROSITE" id="PS50901"/>
    </source>
</evidence>
<keyword evidence="3" id="KW-1003">Cell membrane</keyword>
<evidence type="ECO:0000256" key="3">
    <source>
        <dbReference type="ARBA" id="ARBA00022475"/>
    </source>
</evidence>
<proteinExistence type="inferred from homology"/>
<feature type="transmembrane region" description="Helical" evidence="16">
    <location>
        <begin position="207"/>
        <end position="225"/>
    </location>
</feature>
<evidence type="ECO:0000256" key="6">
    <source>
        <dbReference type="ARBA" id="ARBA00022741"/>
    </source>
</evidence>
<dbReference type="Pfam" id="PF13491">
    <property type="entry name" value="FtsK_4TM"/>
    <property type="match status" value="1"/>
</dbReference>
<dbReference type="CDD" id="cd01127">
    <property type="entry name" value="TrwB_TraG_TraD_VirD4"/>
    <property type="match status" value="1"/>
</dbReference>
<evidence type="ECO:0000313" key="19">
    <source>
        <dbReference type="Proteomes" id="UP000554054"/>
    </source>
</evidence>
<feature type="transmembrane region" description="Helical" evidence="16">
    <location>
        <begin position="87"/>
        <end position="105"/>
    </location>
</feature>
<comment type="function">
    <text evidence="13">Essential cell division protein that coordinates cell division and chromosome segregation. The N-terminus is involved in assembly of the cell-division machinery. The C-terminus functions as a DNA motor that moves dsDNA in an ATP-dependent manner towards the dif recombination site, which is located within the replication terminus region. Required for activation of the Xer recombinase, allowing activation of chromosome unlinking by recombination.</text>
</comment>
<evidence type="ECO:0000313" key="18">
    <source>
        <dbReference type="EMBL" id="NYF99343.1"/>
    </source>
</evidence>
<dbReference type="SUPFAM" id="SSF52540">
    <property type="entry name" value="P-loop containing nucleoside triphosphate hydrolases"/>
    <property type="match status" value="1"/>
</dbReference>
<dbReference type="InterPro" id="IPR050206">
    <property type="entry name" value="FtsK/SpoIIIE/SftA"/>
</dbReference>
<dbReference type="AlphaFoldDB" id="A0A852VXF8"/>
<evidence type="ECO:0000256" key="1">
    <source>
        <dbReference type="ARBA" id="ARBA00004651"/>
    </source>
</evidence>
<dbReference type="InterPro" id="IPR036390">
    <property type="entry name" value="WH_DNA-bd_sf"/>
</dbReference>
<feature type="compositionally biased region" description="Basic and acidic residues" evidence="15">
    <location>
        <begin position="855"/>
        <end position="869"/>
    </location>
</feature>
<evidence type="ECO:0000256" key="8">
    <source>
        <dbReference type="ARBA" id="ARBA00022840"/>
    </source>
</evidence>
<feature type="compositionally biased region" description="Basic residues" evidence="15">
    <location>
        <begin position="24"/>
        <end position="41"/>
    </location>
</feature>
<dbReference type="Pfam" id="PF17854">
    <property type="entry name" value="FtsK_alpha"/>
    <property type="match status" value="1"/>
</dbReference>
<dbReference type="Pfam" id="PF01580">
    <property type="entry name" value="FtsK_SpoIIIE"/>
    <property type="match status" value="1"/>
</dbReference>
<keyword evidence="7" id="KW-0159">Chromosome partition</keyword>
<dbReference type="InterPro" id="IPR025199">
    <property type="entry name" value="FtsK_4TM"/>
</dbReference>
<dbReference type="GO" id="GO:0051301">
    <property type="term" value="P:cell division"/>
    <property type="evidence" value="ECO:0007669"/>
    <property type="project" value="UniProtKB-KW"/>
</dbReference>
<comment type="similarity">
    <text evidence="2">Belongs to the FtsK/SpoIIIE/SftA family.</text>
</comment>
<dbReference type="GO" id="GO:0003677">
    <property type="term" value="F:DNA binding"/>
    <property type="evidence" value="ECO:0007669"/>
    <property type="project" value="UniProtKB-KW"/>
</dbReference>
<evidence type="ECO:0000256" key="10">
    <source>
        <dbReference type="ARBA" id="ARBA00023125"/>
    </source>
</evidence>
<dbReference type="InterPro" id="IPR018541">
    <property type="entry name" value="Ftsk_gamma"/>
</dbReference>
<dbReference type="PANTHER" id="PTHR22683">
    <property type="entry name" value="SPORULATION PROTEIN RELATED"/>
    <property type="match status" value="1"/>
</dbReference>
<evidence type="ECO:0000256" key="9">
    <source>
        <dbReference type="ARBA" id="ARBA00022989"/>
    </source>
</evidence>
<dbReference type="EMBL" id="JACCAE010000001">
    <property type="protein sequence ID" value="NYF99343.1"/>
    <property type="molecule type" value="Genomic_DNA"/>
</dbReference>
<dbReference type="GO" id="GO:0005886">
    <property type="term" value="C:plasma membrane"/>
    <property type="evidence" value="ECO:0007669"/>
    <property type="project" value="UniProtKB-SubCell"/>
</dbReference>
<feature type="region of interest" description="Disordered" evidence="15">
    <location>
        <begin position="1"/>
        <end position="48"/>
    </location>
</feature>
<dbReference type="Proteomes" id="UP000554054">
    <property type="component" value="Unassembled WGS sequence"/>
</dbReference>